<keyword evidence="4" id="KW-1185">Reference proteome</keyword>
<dbReference type="GeneID" id="83204709"/>
<evidence type="ECO:0000259" key="2">
    <source>
        <dbReference type="Pfam" id="PF17111"/>
    </source>
</evidence>
<proteinExistence type="predicted"/>
<reference evidence="3" key="1">
    <citation type="submission" date="2022-11" db="EMBL/GenBank/DDBJ databases">
        <authorList>
            <person name="Petersen C."/>
        </authorList>
    </citation>
    <scope>NUCLEOTIDE SEQUENCE</scope>
    <source>
        <strain evidence="3">IBT 19713</strain>
    </source>
</reference>
<evidence type="ECO:0000256" key="1">
    <source>
        <dbReference type="SAM" id="MobiDB-lite"/>
    </source>
</evidence>
<organism evidence="3 4">
    <name type="scientific">Penicillium chermesinum</name>
    <dbReference type="NCBI Taxonomy" id="63820"/>
    <lineage>
        <taxon>Eukaryota</taxon>
        <taxon>Fungi</taxon>
        <taxon>Dikarya</taxon>
        <taxon>Ascomycota</taxon>
        <taxon>Pezizomycotina</taxon>
        <taxon>Eurotiomycetes</taxon>
        <taxon>Eurotiomycetidae</taxon>
        <taxon>Eurotiales</taxon>
        <taxon>Aspergillaceae</taxon>
        <taxon>Penicillium</taxon>
    </lineage>
</organism>
<feature type="domain" description="Azaphilone pigments biosynthesis cluster protein L N-terminal" evidence="2">
    <location>
        <begin position="6"/>
        <end position="198"/>
    </location>
</feature>
<protein>
    <recommendedName>
        <fullName evidence="2">Azaphilone pigments biosynthesis cluster protein L N-terminal domain-containing protein</fullName>
    </recommendedName>
</protein>
<dbReference type="OrthoDB" id="4525385at2759"/>
<evidence type="ECO:0000313" key="4">
    <source>
        <dbReference type="Proteomes" id="UP001150941"/>
    </source>
</evidence>
<dbReference type="EMBL" id="JAPQKS010000006">
    <property type="protein sequence ID" value="KAJ5223568.1"/>
    <property type="molecule type" value="Genomic_DNA"/>
</dbReference>
<feature type="region of interest" description="Disordered" evidence="1">
    <location>
        <begin position="296"/>
        <end position="335"/>
    </location>
</feature>
<dbReference type="RefSeq" id="XP_058327751.1">
    <property type="nucleotide sequence ID" value="XM_058477406.1"/>
</dbReference>
<sequence length="335" mass="37280">MENIPSLDSDLSSLAVFASNASRTLYCIVDSFQSTPRPIRELSRDLHVLMEALGGLGGMRDLFTDTETLNLRFILVRCGVACKDFKEVVEKCLPYPDDGSVDRRCWTKLQYMGGNVDTFRRLLLLYLSAFEVTVESTHLRLQSFVDVKSLESHEIRIKHAKSDIEDFLENLNYGICPHEMKQLEEQRLGIEKCLEICAYSSDSIDLIQVKTEENGKVPEADQPTAFPGSHAKGSFSTINNYSTGDAVLFTVSTNGKTIHGSNKALGWRSRFLTGHVNDQSVQQISKDFALMNTGHLERKESSAGKSTSVAADNPDSCHPGTEFVKQYGKGKILPK</sequence>
<comment type="caution">
    <text evidence="3">The sequence shown here is derived from an EMBL/GenBank/DDBJ whole genome shotgun (WGS) entry which is preliminary data.</text>
</comment>
<gene>
    <name evidence="3" type="ORF">N7468_008110</name>
</gene>
<reference evidence="3" key="2">
    <citation type="journal article" date="2023" name="IMA Fungus">
        <title>Comparative genomic study of the Penicillium genus elucidates a diverse pangenome and 15 lateral gene transfer events.</title>
        <authorList>
            <person name="Petersen C."/>
            <person name="Sorensen T."/>
            <person name="Nielsen M.R."/>
            <person name="Sondergaard T.E."/>
            <person name="Sorensen J.L."/>
            <person name="Fitzpatrick D.A."/>
            <person name="Frisvad J.C."/>
            <person name="Nielsen K.L."/>
        </authorList>
    </citation>
    <scope>NUCLEOTIDE SEQUENCE</scope>
    <source>
        <strain evidence="3">IBT 19713</strain>
    </source>
</reference>
<dbReference type="Pfam" id="PF17111">
    <property type="entry name" value="PigL_N"/>
    <property type="match status" value="1"/>
</dbReference>
<dbReference type="Proteomes" id="UP001150941">
    <property type="component" value="Unassembled WGS sequence"/>
</dbReference>
<evidence type="ECO:0000313" key="3">
    <source>
        <dbReference type="EMBL" id="KAJ5223568.1"/>
    </source>
</evidence>
<name>A0A9W9NRG5_9EURO</name>
<dbReference type="AlphaFoldDB" id="A0A9W9NRG5"/>
<accession>A0A9W9NRG5</accession>
<dbReference type="InterPro" id="IPR031348">
    <property type="entry name" value="PigL_N"/>
</dbReference>